<dbReference type="AlphaFoldDB" id="A0A9W9WLJ4"/>
<protein>
    <recommendedName>
        <fullName evidence="6">Dipeptidyl-peptidase V</fullName>
    </recommendedName>
</protein>
<reference evidence="9" key="2">
    <citation type="journal article" date="2023" name="IMA Fungus">
        <title>Comparative genomic study of the Penicillium genus elucidates a diverse pangenome and 15 lateral gene transfer events.</title>
        <authorList>
            <person name="Petersen C."/>
            <person name="Sorensen T."/>
            <person name="Nielsen M.R."/>
            <person name="Sondergaard T.E."/>
            <person name="Sorensen J.L."/>
            <person name="Fitzpatrick D.A."/>
            <person name="Frisvad J.C."/>
            <person name="Nielsen K.L."/>
        </authorList>
    </citation>
    <scope>NUCLEOTIDE SEQUENCE</scope>
    <source>
        <strain evidence="9">IBT 30728</strain>
    </source>
</reference>
<keyword evidence="10" id="KW-1185">Reference proteome</keyword>
<gene>
    <name evidence="9" type="ORF">N7539_009342</name>
</gene>
<comment type="caution">
    <text evidence="9">The sequence shown here is derived from an EMBL/GenBank/DDBJ whole genome shotgun (WGS) entry which is preliminary data.</text>
</comment>
<evidence type="ECO:0000256" key="1">
    <source>
        <dbReference type="ARBA" id="ARBA00010040"/>
    </source>
</evidence>
<dbReference type="SUPFAM" id="SSF82171">
    <property type="entry name" value="DPP6 N-terminal domain-like"/>
    <property type="match status" value="1"/>
</dbReference>
<dbReference type="Proteomes" id="UP001148312">
    <property type="component" value="Unassembled WGS sequence"/>
</dbReference>
<keyword evidence="3" id="KW-0732">Signal</keyword>
<keyword evidence="2" id="KW-0645">Protease</keyword>
<dbReference type="GO" id="GO:0006508">
    <property type="term" value="P:proteolysis"/>
    <property type="evidence" value="ECO:0007669"/>
    <property type="project" value="UniProtKB-KW"/>
</dbReference>
<dbReference type="SUPFAM" id="SSF53474">
    <property type="entry name" value="alpha/beta-Hydrolases"/>
    <property type="match status" value="1"/>
</dbReference>
<dbReference type="GO" id="GO:0017000">
    <property type="term" value="P:antibiotic biosynthetic process"/>
    <property type="evidence" value="ECO:0007669"/>
    <property type="project" value="UniProtKB-ARBA"/>
</dbReference>
<keyword evidence="5" id="KW-0720">Serine protease</keyword>
<dbReference type="RefSeq" id="XP_056786314.1">
    <property type="nucleotide sequence ID" value="XM_056938937.1"/>
</dbReference>
<evidence type="ECO:0000256" key="3">
    <source>
        <dbReference type="ARBA" id="ARBA00022729"/>
    </source>
</evidence>
<keyword evidence="4" id="KW-0378">Hydrolase</keyword>
<dbReference type="GO" id="GO:0004252">
    <property type="term" value="F:serine-type endopeptidase activity"/>
    <property type="evidence" value="ECO:0007669"/>
    <property type="project" value="TreeGrafter"/>
</dbReference>
<dbReference type="InterPro" id="IPR029058">
    <property type="entry name" value="AB_hydrolase_fold"/>
</dbReference>
<evidence type="ECO:0000256" key="4">
    <source>
        <dbReference type="ARBA" id="ARBA00022801"/>
    </source>
</evidence>
<feature type="region of interest" description="Disordered" evidence="7">
    <location>
        <begin position="1"/>
        <end position="42"/>
    </location>
</feature>
<reference evidence="9" key="1">
    <citation type="submission" date="2022-12" db="EMBL/GenBank/DDBJ databases">
        <authorList>
            <person name="Petersen C."/>
        </authorList>
    </citation>
    <scope>NUCLEOTIDE SEQUENCE</scope>
    <source>
        <strain evidence="9">IBT 30728</strain>
    </source>
</reference>
<proteinExistence type="inferred from homology"/>
<evidence type="ECO:0000259" key="8">
    <source>
        <dbReference type="Pfam" id="PF00326"/>
    </source>
</evidence>
<name>A0A9W9WLJ4_9EURO</name>
<dbReference type="GO" id="GO:0072330">
    <property type="term" value="P:monocarboxylic acid biosynthetic process"/>
    <property type="evidence" value="ECO:0007669"/>
    <property type="project" value="UniProtKB-ARBA"/>
</dbReference>
<dbReference type="EMBL" id="JAPWDQ010000015">
    <property type="protein sequence ID" value="KAJ5469724.1"/>
    <property type="molecule type" value="Genomic_DNA"/>
</dbReference>
<dbReference type="PANTHER" id="PTHR42776">
    <property type="entry name" value="SERINE PEPTIDASE S9 FAMILY MEMBER"/>
    <property type="match status" value="1"/>
</dbReference>
<organism evidence="9 10">
    <name type="scientific">Penicillium diatomitis</name>
    <dbReference type="NCBI Taxonomy" id="2819901"/>
    <lineage>
        <taxon>Eukaryota</taxon>
        <taxon>Fungi</taxon>
        <taxon>Dikarya</taxon>
        <taxon>Ascomycota</taxon>
        <taxon>Pezizomycotina</taxon>
        <taxon>Eurotiomycetes</taxon>
        <taxon>Eurotiomycetidae</taxon>
        <taxon>Eurotiales</taxon>
        <taxon>Aspergillaceae</taxon>
        <taxon>Penicillium</taxon>
    </lineage>
</organism>
<dbReference type="Gene3D" id="3.40.50.1820">
    <property type="entry name" value="alpha/beta hydrolase"/>
    <property type="match status" value="1"/>
</dbReference>
<dbReference type="InterPro" id="IPR001375">
    <property type="entry name" value="Peptidase_S9_cat"/>
</dbReference>
<sequence length="791" mass="88543">MHDATVATLPTQTLPQALGPRGKGFQAYHHRRRDSPSSRKPTAREAQIGLGNACLMLHECSLGLSILPSDLLVLTPDNYLQLFIVSQRAAKLSASNRDRIGVMQSRVTPEAILGIPEFQGPWPDALGRRLLYIERKFHVDTSQTSVKLCLLEIEDDTVQILREGSQILTALWAKGSSNIVLFESSDENKTNVLILRGGDESSSDNFRLLKSLPARVTGLACVAIQVSKLVLAFSATVTADGRIYCARDVPTSRSTGREYTTMPVRANEAWVTSERLSVFCAVVDLASEPPVMTDPWNILTDTDRVYKSFGGLHLNDRGIAIVTGAHVPNQAETMLTVINYVPMAGLLRHEASTRRKFHVRGFYGASTCPRLSEDGRRLIFLQKRRTFAEDDRSFLIICDNLDDNAEITAHELRCETTVGPKILFPLHIQLAIDEKSIFFTAEDCARVRLFRASLSAAQELIAEPLTDGWSVSTVYVLSGPGSFVFITGSEINLSRRWAILETRTLDLSVIKEGTQEETELQLQKTTFQSIVWPGADDRQIHAWLVKPSKFDPNKKYSLLYFIHGGPNVALNNEYATGYFRNWNFALFAEQGFIVVAPNASGSTGFGPEFVERVKDDWGGKTYIDHVKGFEYIQNHLIFVDTDSAVAIGASFGGYMINWIQGQSLGRRFKALVNECGPLNLTSFYGMDVLWFEDTLGGPMYKRREGYDKHNPINHIEKWATPELVIANEKDYRVPVTEGIAAFQILLAIGVESRFLSFPDEGHVVVQPDNRLHWWRVVIEWCLKYTLQSAEK</sequence>
<evidence type="ECO:0000256" key="6">
    <source>
        <dbReference type="ARBA" id="ARBA00032829"/>
    </source>
</evidence>
<comment type="similarity">
    <text evidence="1">Belongs to the peptidase S9C family.</text>
</comment>
<evidence type="ECO:0000313" key="9">
    <source>
        <dbReference type="EMBL" id="KAJ5469724.1"/>
    </source>
</evidence>
<accession>A0A9W9WLJ4</accession>
<dbReference type="PANTHER" id="PTHR42776:SF13">
    <property type="entry name" value="DIPEPTIDYL-PEPTIDASE 5"/>
    <property type="match status" value="1"/>
</dbReference>
<feature type="domain" description="Peptidase S9 prolyl oligopeptidase catalytic" evidence="8">
    <location>
        <begin position="579"/>
        <end position="785"/>
    </location>
</feature>
<dbReference type="Pfam" id="PF00326">
    <property type="entry name" value="Peptidase_S9"/>
    <property type="match status" value="1"/>
</dbReference>
<evidence type="ECO:0000256" key="5">
    <source>
        <dbReference type="ARBA" id="ARBA00022825"/>
    </source>
</evidence>
<evidence type="ECO:0000256" key="7">
    <source>
        <dbReference type="SAM" id="MobiDB-lite"/>
    </source>
</evidence>
<evidence type="ECO:0000256" key="2">
    <source>
        <dbReference type="ARBA" id="ARBA00022670"/>
    </source>
</evidence>
<dbReference type="GeneID" id="81629187"/>
<dbReference type="FunFam" id="3.40.50.1820:FF:000028">
    <property type="entry name" value="S9 family peptidase"/>
    <property type="match status" value="1"/>
</dbReference>
<evidence type="ECO:0000313" key="10">
    <source>
        <dbReference type="Proteomes" id="UP001148312"/>
    </source>
</evidence>